<dbReference type="InterPro" id="IPR007889">
    <property type="entry name" value="HTH_Psq"/>
</dbReference>
<proteinExistence type="predicted"/>
<feature type="region of interest" description="Disordered" evidence="1">
    <location>
        <begin position="134"/>
        <end position="277"/>
    </location>
</feature>
<comment type="caution">
    <text evidence="3">The sequence shown here is derived from an EMBL/GenBank/DDBJ whole genome shotgun (WGS) entry which is preliminary data.</text>
</comment>
<dbReference type="Pfam" id="PF05225">
    <property type="entry name" value="HTH_psq"/>
    <property type="match status" value="1"/>
</dbReference>
<evidence type="ECO:0000313" key="4">
    <source>
        <dbReference type="EMBL" id="KAE8968982.1"/>
    </source>
</evidence>
<sequence>MRRLAPPRDEPWASPLLAAAALRRPRSASASPPREGVRRFLSETDEQEVLGVLREQFRHEQRITTDDVRFVVRAVASHGGAASIPADFPPARWILEFKRAHGFALLSGSGSSFPFGLPARINVNRRSSSIARVAASSVNSGGSSDDERDSNERAVNRYAGEPDYSRFGSRPDYDGGSPLQHARRQQQQRQQHQRRSVEVDEHRAAALWAQSEHAGDREELGSNTSSGSFDSENGVTTGASSSSSVSTSLAPPPSTTDSNRSNYDSSQDSASSEKRGYKLSHTVPPETWEKAIAAVELQGMSLRAAAKIYGVHFAALHRRVKKRAQGGQSSKGNNGYFHPSDEAGIMRVVVARAELGVLMTFDELMKLVETAALRKLPDISVENARKLMMRFQTRNEQSIRHIIDDWPPPLPSLSSGTSASHYHLEHPGFNYAGESVPSASMQRSLPTCAVGSTATAAAVAAAPPPLFVPPARVDSYSSLVSGDDNNNSRPVLPSMNLNRSPLRPTDTTMASPQLQLQRVSHDQDSSRSRPVMFV</sequence>
<dbReference type="Proteomes" id="UP000435112">
    <property type="component" value="Unassembled WGS sequence"/>
</dbReference>
<evidence type="ECO:0000313" key="6">
    <source>
        <dbReference type="Proteomes" id="UP000435112"/>
    </source>
</evidence>
<evidence type="ECO:0000313" key="5">
    <source>
        <dbReference type="Proteomes" id="UP000429607"/>
    </source>
</evidence>
<reference evidence="5 6" key="1">
    <citation type="submission" date="2018-09" db="EMBL/GenBank/DDBJ databases">
        <title>Genomic investigation of the strawberry pathogen Phytophthora fragariae indicates pathogenicity is determined by transcriptional variation in three key races.</title>
        <authorList>
            <person name="Adams T.M."/>
            <person name="Armitage A.D."/>
            <person name="Sobczyk M.K."/>
            <person name="Bates H.J."/>
            <person name="Dunwell J.M."/>
            <person name="Nellist C.F."/>
            <person name="Harrison R.J."/>
        </authorList>
    </citation>
    <scope>NUCLEOTIDE SEQUENCE [LARGE SCALE GENOMIC DNA]</scope>
    <source>
        <strain evidence="4 5">SCRP249</strain>
        <strain evidence="3 6">SCRP324</strain>
    </source>
</reference>
<feature type="compositionally biased region" description="Polar residues" evidence="1">
    <location>
        <begin position="221"/>
        <end position="233"/>
    </location>
</feature>
<dbReference type="EMBL" id="QXFV01004556">
    <property type="protein sequence ID" value="KAE8968982.1"/>
    <property type="molecule type" value="Genomic_DNA"/>
</dbReference>
<feature type="compositionally biased region" description="Low complexity" evidence="1">
    <location>
        <begin position="261"/>
        <end position="270"/>
    </location>
</feature>
<feature type="compositionally biased region" description="Basic and acidic residues" evidence="1">
    <location>
        <begin position="195"/>
        <end position="204"/>
    </location>
</feature>
<dbReference type="AlphaFoldDB" id="A0A6A3HE74"/>
<feature type="domain" description="HTH psq-type" evidence="2">
    <location>
        <begin position="286"/>
        <end position="323"/>
    </location>
</feature>
<dbReference type="GO" id="GO:0003677">
    <property type="term" value="F:DNA binding"/>
    <property type="evidence" value="ECO:0007669"/>
    <property type="project" value="InterPro"/>
</dbReference>
<protein>
    <recommendedName>
        <fullName evidence="2">HTH psq-type domain-containing protein</fullName>
    </recommendedName>
</protein>
<evidence type="ECO:0000259" key="2">
    <source>
        <dbReference type="Pfam" id="PF05225"/>
    </source>
</evidence>
<feature type="compositionally biased region" description="Basic residues" evidence="1">
    <location>
        <begin position="181"/>
        <end position="194"/>
    </location>
</feature>
<feature type="compositionally biased region" description="Low complexity" evidence="1">
    <location>
        <begin position="134"/>
        <end position="143"/>
    </location>
</feature>
<dbReference type="EMBL" id="QXFU01004545">
    <property type="protein sequence ID" value="KAE8968229.1"/>
    <property type="molecule type" value="Genomic_DNA"/>
</dbReference>
<dbReference type="Gene3D" id="1.10.10.60">
    <property type="entry name" value="Homeodomain-like"/>
    <property type="match status" value="1"/>
</dbReference>
<dbReference type="OrthoDB" id="164955at2759"/>
<name>A0A6A3HE74_9STRA</name>
<evidence type="ECO:0000313" key="3">
    <source>
        <dbReference type="EMBL" id="KAE8968229.1"/>
    </source>
</evidence>
<feature type="compositionally biased region" description="Low complexity" evidence="1">
    <location>
        <begin position="234"/>
        <end position="249"/>
    </location>
</feature>
<feature type="region of interest" description="Disordered" evidence="1">
    <location>
        <begin position="478"/>
        <end position="510"/>
    </location>
</feature>
<gene>
    <name evidence="4" type="ORF">PR001_g27634</name>
    <name evidence="3" type="ORF">PR002_g27822</name>
</gene>
<evidence type="ECO:0000256" key="1">
    <source>
        <dbReference type="SAM" id="MobiDB-lite"/>
    </source>
</evidence>
<dbReference type="Proteomes" id="UP000429607">
    <property type="component" value="Unassembled WGS sequence"/>
</dbReference>
<accession>A0A6A3HE74</accession>
<organism evidence="3 6">
    <name type="scientific">Phytophthora rubi</name>
    <dbReference type="NCBI Taxonomy" id="129364"/>
    <lineage>
        <taxon>Eukaryota</taxon>
        <taxon>Sar</taxon>
        <taxon>Stramenopiles</taxon>
        <taxon>Oomycota</taxon>
        <taxon>Peronosporomycetes</taxon>
        <taxon>Peronosporales</taxon>
        <taxon>Peronosporaceae</taxon>
        <taxon>Phytophthora</taxon>
    </lineage>
</organism>